<dbReference type="EMBL" id="JBHTJG010000001">
    <property type="protein sequence ID" value="MFD0945645.1"/>
    <property type="molecule type" value="Genomic_DNA"/>
</dbReference>
<dbReference type="PROSITE" id="PS51257">
    <property type="entry name" value="PROKAR_LIPOPROTEIN"/>
    <property type="match status" value="1"/>
</dbReference>
<feature type="domain" description="TonB-dependent receptor plug" evidence="15">
    <location>
        <begin position="59"/>
        <end position="171"/>
    </location>
</feature>
<keyword evidence="17" id="KW-1185">Reference proteome</keyword>
<evidence type="ECO:0000256" key="7">
    <source>
        <dbReference type="ARBA" id="ARBA00023065"/>
    </source>
</evidence>
<dbReference type="RefSeq" id="WP_264942122.1">
    <property type="nucleotide sequence ID" value="NZ_JAPDRA010000001.1"/>
</dbReference>
<evidence type="ECO:0000259" key="14">
    <source>
        <dbReference type="Pfam" id="PF00593"/>
    </source>
</evidence>
<dbReference type="PROSITE" id="PS52016">
    <property type="entry name" value="TONB_DEPENDENT_REC_3"/>
    <property type="match status" value="1"/>
</dbReference>
<keyword evidence="9 11" id="KW-0472">Membrane</keyword>
<evidence type="ECO:0000256" key="1">
    <source>
        <dbReference type="ARBA" id="ARBA00004571"/>
    </source>
</evidence>
<organism evidence="16 17">
    <name type="scientific">Sphingomonas canadensis</name>
    <dbReference type="NCBI Taxonomy" id="1219257"/>
    <lineage>
        <taxon>Bacteria</taxon>
        <taxon>Pseudomonadati</taxon>
        <taxon>Pseudomonadota</taxon>
        <taxon>Alphaproteobacteria</taxon>
        <taxon>Sphingomonadales</taxon>
        <taxon>Sphingomonadaceae</taxon>
        <taxon>Sphingomonas</taxon>
    </lineage>
</organism>
<evidence type="ECO:0000256" key="13">
    <source>
        <dbReference type="SAM" id="SignalP"/>
    </source>
</evidence>
<dbReference type="Gene3D" id="2.40.170.20">
    <property type="entry name" value="TonB-dependent receptor, beta-barrel domain"/>
    <property type="match status" value="1"/>
</dbReference>
<evidence type="ECO:0000256" key="6">
    <source>
        <dbReference type="ARBA" id="ARBA00023004"/>
    </source>
</evidence>
<evidence type="ECO:0000256" key="5">
    <source>
        <dbReference type="ARBA" id="ARBA00022692"/>
    </source>
</evidence>
<comment type="caution">
    <text evidence="16">The sequence shown here is derived from an EMBL/GenBank/DDBJ whole genome shotgun (WGS) entry which is preliminary data.</text>
</comment>
<comment type="subcellular location">
    <subcellularLocation>
        <location evidence="1 11">Cell outer membrane</location>
        <topology evidence="1 11">Multi-pass membrane protein</topology>
    </subcellularLocation>
</comment>
<feature type="domain" description="TonB-dependent receptor-like beta-barrel" evidence="14">
    <location>
        <begin position="252"/>
        <end position="704"/>
    </location>
</feature>
<dbReference type="PANTHER" id="PTHR32552:SF81">
    <property type="entry name" value="TONB-DEPENDENT OUTER MEMBRANE RECEPTOR"/>
    <property type="match status" value="1"/>
</dbReference>
<dbReference type="Pfam" id="PF00593">
    <property type="entry name" value="TonB_dep_Rec_b-barrel"/>
    <property type="match status" value="1"/>
</dbReference>
<feature type="signal peptide" evidence="13">
    <location>
        <begin position="1"/>
        <end position="26"/>
    </location>
</feature>
<dbReference type="InterPro" id="IPR012910">
    <property type="entry name" value="Plug_dom"/>
</dbReference>
<keyword evidence="3 11" id="KW-1134">Transmembrane beta strand</keyword>
<keyword evidence="8 12" id="KW-0798">TonB box</keyword>
<dbReference type="InterPro" id="IPR000531">
    <property type="entry name" value="Beta-barrel_TonB"/>
</dbReference>
<dbReference type="PANTHER" id="PTHR32552">
    <property type="entry name" value="FERRICHROME IRON RECEPTOR-RELATED"/>
    <property type="match status" value="1"/>
</dbReference>
<dbReference type="SUPFAM" id="SSF56935">
    <property type="entry name" value="Porins"/>
    <property type="match status" value="1"/>
</dbReference>
<evidence type="ECO:0000256" key="11">
    <source>
        <dbReference type="PROSITE-ProRule" id="PRU01360"/>
    </source>
</evidence>
<protein>
    <submittedName>
        <fullName evidence="16">TonB-dependent receptor</fullName>
    </submittedName>
</protein>
<dbReference type="InterPro" id="IPR036942">
    <property type="entry name" value="Beta-barrel_TonB_sf"/>
</dbReference>
<dbReference type="InterPro" id="IPR039426">
    <property type="entry name" value="TonB-dep_rcpt-like"/>
</dbReference>
<keyword evidence="10 11" id="KW-0998">Cell outer membrane</keyword>
<keyword evidence="13" id="KW-0732">Signal</keyword>
<keyword evidence="2 11" id="KW-0813">Transport</keyword>
<evidence type="ECO:0000313" key="17">
    <source>
        <dbReference type="Proteomes" id="UP001596977"/>
    </source>
</evidence>
<evidence type="ECO:0000259" key="15">
    <source>
        <dbReference type="Pfam" id="PF07715"/>
    </source>
</evidence>
<evidence type="ECO:0000256" key="9">
    <source>
        <dbReference type="ARBA" id="ARBA00023136"/>
    </source>
</evidence>
<evidence type="ECO:0000256" key="10">
    <source>
        <dbReference type="ARBA" id="ARBA00023237"/>
    </source>
</evidence>
<keyword evidence="16" id="KW-0675">Receptor</keyword>
<dbReference type="Pfam" id="PF07715">
    <property type="entry name" value="Plug"/>
    <property type="match status" value="1"/>
</dbReference>
<evidence type="ECO:0000256" key="2">
    <source>
        <dbReference type="ARBA" id="ARBA00022448"/>
    </source>
</evidence>
<evidence type="ECO:0000256" key="12">
    <source>
        <dbReference type="RuleBase" id="RU003357"/>
    </source>
</evidence>
<keyword evidence="4" id="KW-0410">Iron transport</keyword>
<dbReference type="Proteomes" id="UP001596977">
    <property type="component" value="Unassembled WGS sequence"/>
</dbReference>
<keyword evidence="5 11" id="KW-0812">Transmembrane</keyword>
<feature type="chain" id="PRO_5045339433" evidence="13">
    <location>
        <begin position="27"/>
        <end position="734"/>
    </location>
</feature>
<keyword evidence="7" id="KW-0406">Ion transport</keyword>
<gene>
    <name evidence="16" type="ORF">ACFQ1E_04780</name>
</gene>
<comment type="similarity">
    <text evidence="11 12">Belongs to the TonB-dependent receptor family.</text>
</comment>
<name>A0ABW3H5M0_9SPHN</name>
<evidence type="ECO:0000256" key="3">
    <source>
        <dbReference type="ARBA" id="ARBA00022452"/>
    </source>
</evidence>
<evidence type="ECO:0000313" key="16">
    <source>
        <dbReference type="EMBL" id="MFD0945645.1"/>
    </source>
</evidence>
<reference evidence="17" key="1">
    <citation type="journal article" date="2019" name="Int. J. Syst. Evol. Microbiol.">
        <title>The Global Catalogue of Microorganisms (GCM) 10K type strain sequencing project: providing services to taxonomists for standard genome sequencing and annotation.</title>
        <authorList>
            <consortium name="The Broad Institute Genomics Platform"/>
            <consortium name="The Broad Institute Genome Sequencing Center for Infectious Disease"/>
            <person name="Wu L."/>
            <person name="Ma J."/>
        </authorList>
    </citation>
    <scope>NUCLEOTIDE SEQUENCE [LARGE SCALE GENOMIC DNA]</scope>
    <source>
        <strain evidence="17">CCUG 62982</strain>
    </source>
</reference>
<sequence>MNPALRGSVAIAAMAAACAAAAPAHAQADGSDAYDAEASTQADPGDEIVVQARRRAESIEDVPASVSVLSDDDLERLSVRDVADYTRQTPGALLISSGPQYLNDIALRGQGGGRLGFSESTTGIYRDGIYVAGGGFGGRSYGDIDFYDVERVEVYRGPQGALYGRSAVGGAVNVISRKPVNQLEVRAKAGYDSVEQLQGSATLNLPIANTVALRFGGFYNDQKQGFYIDQVTGKYLDTEKSWGVRGTLGFGIDTDNTVNLTVEYSDSSAPGFSSLGQNVALDPDPFVRTGLDTTDRVDIAQTQLLFDFTHDFGDSELVVLANYKGRQGDRAGADFDHYSGIRNANIQLIDDQGEDFERYGAEVHWGSTGNGALSWLIGADFQTYESNIYSNRHGTVIGSPAATTTVRRQLRLDNAREDLFSYSAFGLIGYDLTSRINITAEARFQADSKKFRFQRFDLDATTNDAVPLTLFDRDWTRFLPTVSINYEVSDAVTLYGRVATGYRPGGFNQTPVPGFFDRVAYNPEDIAQGELGVKAMFRSGGAVFRGQLAAYYGETRDVQQTTTLSTTNPAFTLENVGDNRIYGAELELSAMVPLGQGRFTASMNASASHGKWKDGASILFQGAVLDLSGKDTPRARDYMITLNGGFTHPLGGGIDGLFTASFQTAGGGFDDASLARASDSYSNVDLSAGIQGKNWRLLGYVKNLTNDIYRVVTVGGNNYYNTPRTWGGSISFDW</sequence>
<evidence type="ECO:0000256" key="4">
    <source>
        <dbReference type="ARBA" id="ARBA00022496"/>
    </source>
</evidence>
<keyword evidence="6" id="KW-0408">Iron</keyword>
<evidence type="ECO:0000256" key="8">
    <source>
        <dbReference type="ARBA" id="ARBA00023077"/>
    </source>
</evidence>
<accession>A0ABW3H5M0</accession>
<proteinExistence type="inferred from homology"/>